<dbReference type="EMBL" id="BPLR01007486">
    <property type="protein sequence ID" value="GIY17219.1"/>
    <property type="molecule type" value="Genomic_DNA"/>
</dbReference>
<dbReference type="AlphaFoldDB" id="A0AAV4R867"/>
<gene>
    <name evidence="2" type="ORF">CEXT_246221</name>
</gene>
<feature type="compositionally biased region" description="Basic residues" evidence="1">
    <location>
        <begin position="30"/>
        <end position="51"/>
    </location>
</feature>
<feature type="region of interest" description="Disordered" evidence="1">
    <location>
        <begin position="20"/>
        <end position="88"/>
    </location>
</feature>
<evidence type="ECO:0000313" key="2">
    <source>
        <dbReference type="EMBL" id="GIY17219.1"/>
    </source>
</evidence>
<protein>
    <submittedName>
        <fullName evidence="2">Uncharacterized protein</fullName>
    </submittedName>
</protein>
<proteinExistence type="predicted"/>
<evidence type="ECO:0000313" key="3">
    <source>
        <dbReference type="Proteomes" id="UP001054945"/>
    </source>
</evidence>
<dbReference type="Proteomes" id="UP001054945">
    <property type="component" value="Unassembled WGS sequence"/>
</dbReference>
<reference evidence="2 3" key="1">
    <citation type="submission" date="2021-06" db="EMBL/GenBank/DDBJ databases">
        <title>Caerostris extrusa draft genome.</title>
        <authorList>
            <person name="Kono N."/>
            <person name="Arakawa K."/>
        </authorList>
    </citation>
    <scope>NUCLEOTIDE SEQUENCE [LARGE SCALE GENOMIC DNA]</scope>
</reference>
<accession>A0AAV4R867</accession>
<evidence type="ECO:0000256" key="1">
    <source>
        <dbReference type="SAM" id="MobiDB-lite"/>
    </source>
</evidence>
<organism evidence="2 3">
    <name type="scientific">Caerostris extrusa</name>
    <name type="common">Bark spider</name>
    <name type="synonym">Caerostris bankana</name>
    <dbReference type="NCBI Taxonomy" id="172846"/>
    <lineage>
        <taxon>Eukaryota</taxon>
        <taxon>Metazoa</taxon>
        <taxon>Ecdysozoa</taxon>
        <taxon>Arthropoda</taxon>
        <taxon>Chelicerata</taxon>
        <taxon>Arachnida</taxon>
        <taxon>Araneae</taxon>
        <taxon>Araneomorphae</taxon>
        <taxon>Entelegynae</taxon>
        <taxon>Araneoidea</taxon>
        <taxon>Araneidae</taxon>
        <taxon>Caerostris</taxon>
    </lineage>
</organism>
<comment type="caution">
    <text evidence="2">The sequence shown here is derived from an EMBL/GenBank/DDBJ whole genome shotgun (WGS) entry which is preliminary data.</text>
</comment>
<feature type="compositionally biased region" description="Basic and acidic residues" evidence="1">
    <location>
        <begin position="20"/>
        <end position="29"/>
    </location>
</feature>
<sequence length="88" mass="9833">MRHYSRVGVHKPLFVLGKEQEIAKREEKGKGKKKEKKKEKKGKKKKSKNKCSKPSSSSSLGLVDPPPSSPRTHLPPLFPNSALIFISP</sequence>
<name>A0AAV4R867_CAEEX</name>
<keyword evidence="3" id="KW-1185">Reference proteome</keyword>